<sequence>MELSQAVLVTFVSGRRLGSIVTYGRRCSLDEWALEGAIHVGMFGFDHMGEAPWQRKTEKVAKNLGYVCKSQG</sequence>
<proteinExistence type="predicted"/>
<protein>
    <submittedName>
        <fullName evidence="1">Uncharacterized protein</fullName>
    </submittedName>
</protein>
<keyword evidence="2" id="KW-1185">Reference proteome</keyword>
<gene>
    <name evidence="1" type="ORF">GQ43DRAFT_103370</name>
</gene>
<dbReference type="EMBL" id="ML993866">
    <property type="protein sequence ID" value="KAF2204925.1"/>
    <property type="molecule type" value="Genomic_DNA"/>
</dbReference>
<dbReference type="Proteomes" id="UP000799536">
    <property type="component" value="Unassembled WGS sequence"/>
</dbReference>
<accession>A0A9P4JTK5</accession>
<reference evidence="1" key="1">
    <citation type="journal article" date="2020" name="Stud. Mycol.">
        <title>101 Dothideomycetes genomes: a test case for predicting lifestyles and emergence of pathogens.</title>
        <authorList>
            <person name="Haridas S."/>
            <person name="Albert R."/>
            <person name="Binder M."/>
            <person name="Bloem J."/>
            <person name="Labutti K."/>
            <person name="Salamov A."/>
            <person name="Andreopoulos B."/>
            <person name="Baker S."/>
            <person name="Barry K."/>
            <person name="Bills G."/>
            <person name="Bluhm B."/>
            <person name="Cannon C."/>
            <person name="Castanera R."/>
            <person name="Culley D."/>
            <person name="Daum C."/>
            <person name="Ezra D."/>
            <person name="Gonzalez J."/>
            <person name="Henrissat B."/>
            <person name="Kuo A."/>
            <person name="Liang C."/>
            <person name="Lipzen A."/>
            <person name="Lutzoni F."/>
            <person name="Magnuson J."/>
            <person name="Mondo S."/>
            <person name="Nolan M."/>
            <person name="Ohm R."/>
            <person name="Pangilinan J."/>
            <person name="Park H.-J."/>
            <person name="Ramirez L."/>
            <person name="Alfaro M."/>
            <person name="Sun H."/>
            <person name="Tritt A."/>
            <person name="Yoshinaga Y."/>
            <person name="Zwiers L.-H."/>
            <person name="Turgeon B."/>
            <person name="Goodwin S."/>
            <person name="Spatafora J."/>
            <person name="Crous P."/>
            <person name="Grigoriev I."/>
        </authorList>
    </citation>
    <scope>NUCLEOTIDE SEQUENCE</scope>
    <source>
        <strain evidence="1">ATCC 74209</strain>
    </source>
</reference>
<name>A0A9P4JTK5_9PLEO</name>
<evidence type="ECO:0000313" key="2">
    <source>
        <dbReference type="Proteomes" id="UP000799536"/>
    </source>
</evidence>
<organism evidence="1 2">
    <name type="scientific">Delitschia confertaspora ATCC 74209</name>
    <dbReference type="NCBI Taxonomy" id="1513339"/>
    <lineage>
        <taxon>Eukaryota</taxon>
        <taxon>Fungi</taxon>
        <taxon>Dikarya</taxon>
        <taxon>Ascomycota</taxon>
        <taxon>Pezizomycotina</taxon>
        <taxon>Dothideomycetes</taxon>
        <taxon>Pleosporomycetidae</taxon>
        <taxon>Pleosporales</taxon>
        <taxon>Delitschiaceae</taxon>
        <taxon>Delitschia</taxon>
    </lineage>
</organism>
<comment type="caution">
    <text evidence="1">The sequence shown here is derived from an EMBL/GenBank/DDBJ whole genome shotgun (WGS) entry which is preliminary data.</text>
</comment>
<evidence type="ECO:0000313" key="1">
    <source>
        <dbReference type="EMBL" id="KAF2204925.1"/>
    </source>
</evidence>
<dbReference type="AlphaFoldDB" id="A0A9P4JTK5"/>